<protein>
    <submittedName>
        <fullName evidence="1">Uncharacterized protein</fullName>
    </submittedName>
</protein>
<proteinExistence type="predicted"/>
<dbReference type="Proteomes" id="UP000022433">
    <property type="component" value="Unassembled WGS sequence"/>
</dbReference>
<dbReference type="AlphaFoldDB" id="A0AAN4MWQ1"/>
<organism evidence="1 2">
    <name type="scientific">Bacteroides fragilis str. 1007-1-F #10</name>
    <dbReference type="NCBI Taxonomy" id="1339295"/>
    <lineage>
        <taxon>Bacteria</taxon>
        <taxon>Pseudomonadati</taxon>
        <taxon>Bacteroidota</taxon>
        <taxon>Bacteroidia</taxon>
        <taxon>Bacteroidales</taxon>
        <taxon>Bacteroidaceae</taxon>
        <taxon>Bacteroides</taxon>
    </lineage>
</organism>
<evidence type="ECO:0000313" key="1">
    <source>
        <dbReference type="EMBL" id="EYA13232.1"/>
    </source>
</evidence>
<name>A0AAN4MWQ1_BACFG</name>
<sequence>MCFKKRSSFETAFFEFFFDEKMNIVKLLSRELFLLYMCLKINNIKSLIKFYPLNILYIKTDSLPLLNQTNVF</sequence>
<reference evidence="1 2" key="1">
    <citation type="submission" date="2014-02" db="EMBL/GenBank/DDBJ databases">
        <authorList>
            <person name="Sears C."/>
            <person name="Carroll K."/>
            <person name="Sack B.R."/>
            <person name="Qadri F."/>
            <person name="Myers L.L."/>
            <person name="Chung G.-T."/>
            <person name="Escheverria P."/>
            <person name="Fraser C.M."/>
            <person name="Sadzewicz L."/>
            <person name="Shefchek K.A."/>
            <person name="Tallon L."/>
            <person name="Das S.P."/>
            <person name="Daugherty S."/>
            <person name="Mongodin E.F."/>
        </authorList>
    </citation>
    <scope>NUCLEOTIDE SEQUENCE [LARGE SCALE GENOMIC DNA]</scope>
    <source>
        <strain evidence="1 2">1007-1-F #10</strain>
    </source>
</reference>
<gene>
    <name evidence="1" type="ORF">M104_3891</name>
</gene>
<comment type="caution">
    <text evidence="1">The sequence shown here is derived from an EMBL/GenBank/DDBJ whole genome shotgun (WGS) entry which is preliminary data.</text>
</comment>
<evidence type="ECO:0000313" key="2">
    <source>
        <dbReference type="Proteomes" id="UP000022433"/>
    </source>
</evidence>
<accession>A0AAN4MWQ1</accession>
<dbReference type="EMBL" id="JGEA01000032">
    <property type="protein sequence ID" value="EYA13232.1"/>
    <property type="molecule type" value="Genomic_DNA"/>
</dbReference>